<dbReference type="GO" id="GO:0051537">
    <property type="term" value="F:2 iron, 2 sulfur cluster binding"/>
    <property type="evidence" value="ECO:0007669"/>
    <property type="project" value="UniProtKB-KW"/>
</dbReference>
<evidence type="ECO:0000256" key="6">
    <source>
        <dbReference type="ARBA" id="ARBA00060707"/>
    </source>
</evidence>
<evidence type="ECO:0000313" key="9">
    <source>
        <dbReference type="Proteomes" id="UP000320338"/>
    </source>
</evidence>
<keyword evidence="4" id="KW-0408">Iron</keyword>
<keyword evidence="2" id="KW-0479">Metal-binding</keyword>
<evidence type="ECO:0000256" key="4">
    <source>
        <dbReference type="ARBA" id="ARBA00023004"/>
    </source>
</evidence>
<dbReference type="Gene3D" id="1.10.150.120">
    <property type="entry name" value="[2Fe-2S]-binding domain"/>
    <property type="match status" value="1"/>
</dbReference>
<dbReference type="InterPro" id="IPR012675">
    <property type="entry name" value="Beta-grasp_dom_sf"/>
</dbReference>
<keyword evidence="5" id="KW-0411">Iron-sulfur</keyword>
<dbReference type="CDD" id="cd00207">
    <property type="entry name" value="fer2"/>
    <property type="match status" value="1"/>
</dbReference>
<gene>
    <name evidence="8" type="ORF">PHY01_48930</name>
</gene>
<evidence type="ECO:0000256" key="5">
    <source>
        <dbReference type="ARBA" id="ARBA00023014"/>
    </source>
</evidence>
<dbReference type="InterPro" id="IPR036884">
    <property type="entry name" value="2Fe-2S-bd_dom_sf"/>
</dbReference>
<accession>A0A4Y3WWW3</accession>
<dbReference type="InterPro" id="IPR002888">
    <property type="entry name" value="2Fe-2S-bd"/>
</dbReference>
<dbReference type="AlphaFoldDB" id="A0A4Y3WWW3"/>
<dbReference type="SUPFAM" id="SSF47741">
    <property type="entry name" value="CO dehydrogenase ISP C-domain like"/>
    <property type="match status" value="1"/>
</dbReference>
<keyword evidence="3" id="KW-0560">Oxidoreductase</keyword>
<dbReference type="InterPro" id="IPR036010">
    <property type="entry name" value="2Fe-2S_ferredoxin-like_sf"/>
</dbReference>
<sequence>MSYGRSVEVVETAENVRRITITVNGERRVVEVEPRLLLAHLMREGLGLTGTHFGCDTTNCGACTVLFDGEPIKSCTMLAVQADGHEVTSVEGLGTHSELDPVQEGFQAEHGLQCGFCTPGMMMASKALLNRNASPTEEDVRWALSGNLCRCTGYQNIVKAVLWAADKQRLSGPAAAGDTSSEEHVS</sequence>
<comment type="pathway">
    <text evidence="6">Alkaloid degradation; nicotine degradation.</text>
</comment>
<protein>
    <submittedName>
        <fullName evidence="8">(2Fe-2S)-binding protein</fullName>
    </submittedName>
</protein>
<dbReference type="PROSITE" id="PS51085">
    <property type="entry name" value="2FE2S_FER_2"/>
    <property type="match status" value="1"/>
</dbReference>
<comment type="caution">
    <text evidence="8">The sequence shown here is derived from an EMBL/GenBank/DDBJ whole genome shotgun (WGS) entry which is preliminary data.</text>
</comment>
<keyword evidence="9" id="KW-1185">Reference proteome</keyword>
<evidence type="ECO:0000256" key="3">
    <source>
        <dbReference type="ARBA" id="ARBA00023002"/>
    </source>
</evidence>
<name>A0A4Y3WWW3_9PSEU</name>
<organism evidence="8 9">
    <name type="scientific">Pseudonocardia hydrocarbonoxydans</name>
    <dbReference type="NCBI Taxonomy" id="76726"/>
    <lineage>
        <taxon>Bacteria</taxon>
        <taxon>Bacillati</taxon>
        <taxon>Actinomycetota</taxon>
        <taxon>Actinomycetes</taxon>
        <taxon>Pseudonocardiales</taxon>
        <taxon>Pseudonocardiaceae</taxon>
        <taxon>Pseudonocardia</taxon>
    </lineage>
</organism>
<dbReference type="FunFam" id="1.10.150.120:FF:000003">
    <property type="entry name" value="Carbon monoxide dehydrogenase, small subunit"/>
    <property type="match status" value="1"/>
</dbReference>
<evidence type="ECO:0000256" key="2">
    <source>
        <dbReference type="ARBA" id="ARBA00022723"/>
    </source>
</evidence>
<dbReference type="PANTHER" id="PTHR44379">
    <property type="entry name" value="OXIDOREDUCTASE WITH IRON-SULFUR SUBUNIT"/>
    <property type="match status" value="1"/>
</dbReference>
<dbReference type="RefSeq" id="WP_141282249.1">
    <property type="nucleotide sequence ID" value="NZ_BAAARZ010000052.1"/>
</dbReference>
<dbReference type="PANTHER" id="PTHR44379:SF5">
    <property type="entry name" value="OXIDOREDUCTASE WITH IRON-SULFUR SUBUNIT"/>
    <property type="match status" value="1"/>
</dbReference>
<dbReference type="Pfam" id="PF01799">
    <property type="entry name" value="Fer2_2"/>
    <property type="match status" value="1"/>
</dbReference>
<dbReference type="Pfam" id="PF00111">
    <property type="entry name" value="Fer2"/>
    <property type="match status" value="1"/>
</dbReference>
<evidence type="ECO:0000259" key="7">
    <source>
        <dbReference type="PROSITE" id="PS51085"/>
    </source>
</evidence>
<proteinExistence type="predicted"/>
<dbReference type="FunFam" id="3.10.20.30:FF:000020">
    <property type="entry name" value="Xanthine dehydrogenase iron-sulfur subunit"/>
    <property type="match status" value="1"/>
</dbReference>
<dbReference type="InterPro" id="IPR051452">
    <property type="entry name" value="Diverse_Oxidoreductases"/>
</dbReference>
<feature type="domain" description="2Fe-2S ferredoxin-type" evidence="7">
    <location>
        <begin position="17"/>
        <end position="93"/>
    </location>
</feature>
<dbReference type="Proteomes" id="UP000320338">
    <property type="component" value="Unassembled WGS sequence"/>
</dbReference>
<evidence type="ECO:0000256" key="1">
    <source>
        <dbReference type="ARBA" id="ARBA00022714"/>
    </source>
</evidence>
<reference evidence="8 9" key="1">
    <citation type="submission" date="2019-06" db="EMBL/GenBank/DDBJ databases">
        <title>Whole genome shotgun sequence of Pseudonocardia hydrocarbonoxydans NBRC 14498.</title>
        <authorList>
            <person name="Hosoyama A."/>
            <person name="Uohara A."/>
            <person name="Ohji S."/>
            <person name="Ichikawa N."/>
        </authorList>
    </citation>
    <scope>NUCLEOTIDE SEQUENCE [LARGE SCALE GENOMIC DNA]</scope>
    <source>
        <strain evidence="8 9">NBRC 14498</strain>
    </source>
</reference>
<dbReference type="SUPFAM" id="SSF54292">
    <property type="entry name" value="2Fe-2S ferredoxin-like"/>
    <property type="match status" value="1"/>
</dbReference>
<dbReference type="EMBL" id="BJNG01000049">
    <property type="protein sequence ID" value="GEC22610.1"/>
    <property type="molecule type" value="Genomic_DNA"/>
</dbReference>
<dbReference type="GO" id="GO:0016491">
    <property type="term" value="F:oxidoreductase activity"/>
    <property type="evidence" value="ECO:0007669"/>
    <property type="project" value="UniProtKB-KW"/>
</dbReference>
<keyword evidence="1" id="KW-0001">2Fe-2S</keyword>
<evidence type="ECO:0000313" key="8">
    <source>
        <dbReference type="EMBL" id="GEC22610.1"/>
    </source>
</evidence>
<dbReference type="InterPro" id="IPR001041">
    <property type="entry name" value="2Fe-2S_ferredoxin-type"/>
</dbReference>
<dbReference type="Gene3D" id="3.10.20.30">
    <property type="match status" value="1"/>
</dbReference>
<dbReference type="OrthoDB" id="159930at2"/>
<dbReference type="GO" id="GO:0046872">
    <property type="term" value="F:metal ion binding"/>
    <property type="evidence" value="ECO:0007669"/>
    <property type="project" value="UniProtKB-KW"/>
</dbReference>